<evidence type="ECO:0000313" key="2">
    <source>
        <dbReference type="Proteomes" id="UP000198736"/>
    </source>
</evidence>
<accession>A0A0S4LAX1</accession>
<organism evidence="1 2">
    <name type="scientific">Candidatus Nitrospira nitrificans</name>
    <dbReference type="NCBI Taxonomy" id="1742973"/>
    <lineage>
        <taxon>Bacteria</taxon>
        <taxon>Pseudomonadati</taxon>
        <taxon>Nitrospirota</taxon>
        <taxon>Nitrospiria</taxon>
        <taxon>Nitrospirales</taxon>
        <taxon>Nitrospiraceae</taxon>
        <taxon>Nitrospira</taxon>
    </lineage>
</organism>
<name>A0A0S4LAX1_9BACT</name>
<sequence>MLVGTIRKQWNFQSLRLGLATLAKRWK</sequence>
<proteinExistence type="predicted"/>
<dbReference type="STRING" id="1742973.COMA2_110176"/>
<evidence type="ECO:0000313" key="1">
    <source>
        <dbReference type="EMBL" id="CUS32948.1"/>
    </source>
</evidence>
<gene>
    <name evidence="1" type="ORF">COMA2_110176</name>
</gene>
<dbReference type="Proteomes" id="UP000198736">
    <property type="component" value="Unassembled WGS sequence"/>
</dbReference>
<dbReference type="EMBL" id="CZPZ01000003">
    <property type="protein sequence ID" value="CUS32948.1"/>
    <property type="molecule type" value="Genomic_DNA"/>
</dbReference>
<reference evidence="2" key="1">
    <citation type="submission" date="2015-10" db="EMBL/GenBank/DDBJ databases">
        <authorList>
            <person name="Luecker S."/>
            <person name="Luecker S."/>
        </authorList>
    </citation>
    <scope>NUCLEOTIDE SEQUENCE [LARGE SCALE GENOMIC DNA]</scope>
</reference>
<dbReference type="AlphaFoldDB" id="A0A0S4LAX1"/>
<protein>
    <submittedName>
        <fullName evidence="1">Uncharacterized protein</fullName>
    </submittedName>
</protein>
<keyword evidence="2" id="KW-1185">Reference proteome</keyword>